<protein>
    <submittedName>
        <fullName evidence="2">Uncharacterized protein</fullName>
    </submittedName>
</protein>
<organism evidence="2 3">
    <name type="scientific">Colletotrichum nymphaeae SA-01</name>
    <dbReference type="NCBI Taxonomy" id="1460502"/>
    <lineage>
        <taxon>Eukaryota</taxon>
        <taxon>Fungi</taxon>
        <taxon>Dikarya</taxon>
        <taxon>Ascomycota</taxon>
        <taxon>Pezizomycotina</taxon>
        <taxon>Sordariomycetes</taxon>
        <taxon>Hypocreomycetidae</taxon>
        <taxon>Glomerellales</taxon>
        <taxon>Glomerellaceae</taxon>
        <taxon>Colletotrichum</taxon>
        <taxon>Colletotrichum acutatum species complex</taxon>
    </lineage>
</organism>
<name>A0A135UD33_9PEZI</name>
<evidence type="ECO:0000256" key="1">
    <source>
        <dbReference type="SAM" id="MobiDB-lite"/>
    </source>
</evidence>
<dbReference type="Proteomes" id="UP000070054">
    <property type="component" value="Unassembled WGS sequence"/>
</dbReference>
<dbReference type="AlphaFoldDB" id="A0A135UD33"/>
<accession>A0A135UD33</accession>
<evidence type="ECO:0000313" key="3">
    <source>
        <dbReference type="Proteomes" id="UP000070054"/>
    </source>
</evidence>
<gene>
    <name evidence="2" type="ORF">CNYM01_14203</name>
</gene>
<reference evidence="2 3" key="1">
    <citation type="submission" date="2014-02" db="EMBL/GenBank/DDBJ databases">
        <title>The genome sequence of Colletotrichum nymphaeae SA-01.</title>
        <authorList>
            <person name="Baroncelli R."/>
            <person name="Thon M.R."/>
        </authorList>
    </citation>
    <scope>NUCLEOTIDE SEQUENCE [LARGE SCALE GENOMIC DNA]</scope>
    <source>
        <strain evidence="2 3">SA-01</strain>
    </source>
</reference>
<feature type="compositionally biased region" description="Polar residues" evidence="1">
    <location>
        <begin position="9"/>
        <end position="19"/>
    </location>
</feature>
<keyword evidence="3" id="KW-1185">Reference proteome</keyword>
<proteinExistence type="predicted"/>
<feature type="region of interest" description="Disordered" evidence="1">
    <location>
        <begin position="1"/>
        <end position="30"/>
    </location>
</feature>
<comment type="caution">
    <text evidence="2">The sequence shown here is derived from an EMBL/GenBank/DDBJ whole genome shotgun (WGS) entry which is preliminary data.</text>
</comment>
<evidence type="ECO:0000313" key="2">
    <source>
        <dbReference type="EMBL" id="KXH58294.1"/>
    </source>
</evidence>
<dbReference type="EMBL" id="JEMN01000706">
    <property type="protein sequence ID" value="KXH58294.1"/>
    <property type="molecule type" value="Genomic_DNA"/>
</dbReference>
<sequence>MDHGKAKTSADQARTNRVNKAQPPRTPAARYNRKILHALELAIKKDPEADLAGLLTSNISSIADLADRNPKVENTNSQYRYPCETQCC</sequence>